<proteinExistence type="predicted"/>
<reference evidence="2 3" key="1">
    <citation type="journal article" date="2018" name="Mol. Biol. Evol.">
        <title>Broad Genomic Sampling Reveals a Smut Pathogenic Ancestry of the Fungal Clade Ustilaginomycotina.</title>
        <authorList>
            <person name="Kijpornyongpan T."/>
            <person name="Mondo S.J."/>
            <person name="Barry K."/>
            <person name="Sandor L."/>
            <person name="Lee J."/>
            <person name="Lipzen A."/>
            <person name="Pangilinan J."/>
            <person name="LaButti K."/>
            <person name="Hainaut M."/>
            <person name="Henrissat B."/>
            <person name="Grigoriev I.V."/>
            <person name="Spatafora J.W."/>
            <person name="Aime M.C."/>
        </authorList>
    </citation>
    <scope>NUCLEOTIDE SEQUENCE [LARGE SCALE GENOMIC DNA]</scope>
    <source>
        <strain evidence="2 3">MCA 3645</strain>
    </source>
</reference>
<accession>A0A317XRU2</accession>
<sequence>MVKLASLAEPMNDQLTSMSKRDPGLFPPTLIAAGNADRLFRDAENLASKLRSDGVKTAFVSVENEGHAFDKRCWTHRCPQVDRPLGLERLVLVLSRNDPKMQERSLCQTPECSISPPGPGCQDPTLFAGIRGAVGSTLGRLMIVPVQYSHM</sequence>
<evidence type="ECO:0000313" key="3">
    <source>
        <dbReference type="Proteomes" id="UP000246740"/>
    </source>
</evidence>
<dbReference type="InParanoid" id="A0A317XRU2"/>
<evidence type="ECO:0000259" key="1">
    <source>
        <dbReference type="Pfam" id="PF07859"/>
    </source>
</evidence>
<evidence type="ECO:0000313" key="2">
    <source>
        <dbReference type="EMBL" id="PWZ00069.1"/>
    </source>
</evidence>
<dbReference type="AlphaFoldDB" id="A0A317XRU2"/>
<feature type="domain" description="Alpha/beta hydrolase fold-3" evidence="1">
    <location>
        <begin position="10"/>
        <end position="69"/>
    </location>
</feature>
<dbReference type="OrthoDB" id="408631at2759"/>
<name>A0A317XRU2_9BASI</name>
<dbReference type="InterPro" id="IPR013094">
    <property type="entry name" value="AB_hydrolase_3"/>
</dbReference>
<dbReference type="SUPFAM" id="SSF53474">
    <property type="entry name" value="alpha/beta-Hydrolases"/>
    <property type="match status" value="1"/>
</dbReference>
<dbReference type="EMBL" id="KZ819193">
    <property type="protein sequence ID" value="PWZ00069.1"/>
    <property type="molecule type" value="Genomic_DNA"/>
</dbReference>
<dbReference type="Pfam" id="PF07859">
    <property type="entry name" value="Abhydrolase_3"/>
    <property type="match status" value="1"/>
</dbReference>
<dbReference type="Gene3D" id="3.40.50.1820">
    <property type="entry name" value="alpha/beta hydrolase"/>
    <property type="match status" value="1"/>
</dbReference>
<dbReference type="InterPro" id="IPR029058">
    <property type="entry name" value="AB_hydrolase_fold"/>
</dbReference>
<dbReference type="GO" id="GO:0016787">
    <property type="term" value="F:hydrolase activity"/>
    <property type="evidence" value="ECO:0007669"/>
    <property type="project" value="InterPro"/>
</dbReference>
<keyword evidence="3" id="KW-1185">Reference proteome</keyword>
<gene>
    <name evidence="2" type="ORF">BCV70DRAFT_104489</name>
</gene>
<protein>
    <recommendedName>
        <fullName evidence="1">Alpha/beta hydrolase fold-3 domain-containing protein</fullName>
    </recommendedName>
</protein>
<organism evidence="2 3">
    <name type="scientific">Testicularia cyperi</name>
    <dbReference type="NCBI Taxonomy" id="1882483"/>
    <lineage>
        <taxon>Eukaryota</taxon>
        <taxon>Fungi</taxon>
        <taxon>Dikarya</taxon>
        <taxon>Basidiomycota</taxon>
        <taxon>Ustilaginomycotina</taxon>
        <taxon>Ustilaginomycetes</taxon>
        <taxon>Ustilaginales</taxon>
        <taxon>Anthracoideaceae</taxon>
        <taxon>Testicularia</taxon>
    </lineage>
</organism>
<dbReference type="Proteomes" id="UP000246740">
    <property type="component" value="Unassembled WGS sequence"/>
</dbReference>